<evidence type="ECO:0000256" key="6">
    <source>
        <dbReference type="ARBA" id="ARBA00023284"/>
    </source>
</evidence>
<dbReference type="Pfam" id="PF10411">
    <property type="entry name" value="DsbC_N"/>
    <property type="match status" value="1"/>
</dbReference>
<dbReference type="InterPro" id="IPR012336">
    <property type="entry name" value="Thioredoxin-like_fold"/>
</dbReference>
<reference evidence="10 11" key="1">
    <citation type="submission" date="2019-02" db="EMBL/GenBank/DDBJ databases">
        <title>Prokaryotic population dynamics and viral predation in marine succession experiment using metagenomics: the confinement effect.</title>
        <authorList>
            <person name="Haro-Moreno J.M."/>
            <person name="Rodriguez-Valera F."/>
            <person name="Lopez-Perez M."/>
        </authorList>
    </citation>
    <scope>NUCLEOTIDE SEQUENCE [LARGE SCALE GENOMIC DNA]</scope>
    <source>
        <strain evidence="10">MED-G162</strain>
    </source>
</reference>
<dbReference type="PANTHER" id="PTHR35272">
    <property type="entry name" value="THIOL:DISULFIDE INTERCHANGE PROTEIN DSBC-RELATED"/>
    <property type="match status" value="1"/>
</dbReference>
<dbReference type="CDD" id="cd03020">
    <property type="entry name" value="DsbA_DsbC_DsbG"/>
    <property type="match status" value="1"/>
</dbReference>
<dbReference type="InterPro" id="IPR051470">
    <property type="entry name" value="Thiol:disulfide_interchange"/>
</dbReference>
<comment type="caution">
    <text evidence="10">The sequence shown here is derived from an EMBL/GenBank/DDBJ whole genome shotgun (WGS) entry which is preliminary data.</text>
</comment>
<feature type="domain" description="Thioredoxin-like fold" evidence="9">
    <location>
        <begin position="145"/>
        <end position="267"/>
    </location>
</feature>
<dbReference type="SUPFAM" id="SSF54423">
    <property type="entry name" value="DsbC/DsbG N-terminal domain-like"/>
    <property type="match status" value="1"/>
</dbReference>
<evidence type="ECO:0000256" key="7">
    <source>
        <dbReference type="RuleBase" id="RU364038"/>
    </source>
</evidence>
<protein>
    <recommendedName>
        <fullName evidence="7">Thiol:disulfide interchange protein</fullName>
    </recommendedName>
</protein>
<gene>
    <name evidence="10" type="ORF">EVA95_03405</name>
</gene>
<evidence type="ECO:0000256" key="1">
    <source>
        <dbReference type="ARBA" id="ARBA00004418"/>
    </source>
</evidence>
<comment type="subcellular location">
    <subcellularLocation>
        <location evidence="1 7">Periplasm</location>
    </subcellularLocation>
</comment>
<accession>A0A520MWJ1</accession>
<dbReference type="EMBL" id="SHBH01000033">
    <property type="protein sequence ID" value="RZO25549.1"/>
    <property type="molecule type" value="Genomic_DNA"/>
</dbReference>
<comment type="function">
    <text evidence="7">Required for disulfide bond formation in some periplasmic proteins. Acts by transferring its disulfide bond to other proteins and is reduced in the process.</text>
</comment>
<evidence type="ECO:0000259" key="9">
    <source>
        <dbReference type="Pfam" id="PF13098"/>
    </source>
</evidence>
<evidence type="ECO:0000256" key="4">
    <source>
        <dbReference type="ARBA" id="ARBA00022764"/>
    </source>
</evidence>
<keyword evidence="5" id="KW-1015">Disulfide bond</keyword>
<keyword evidence="6 7" id="KW-0676">Redox-active center</keyword>
<dbReference type="SUPFAM" id="SSF52833">
    <property type="entry name" value="Thioredoxin-like"/>
    <property type="match status" value="1"/>
</dbReference>
<sequence length="269" mass="30396">MYKKYLLFIFLSIAADSIAQDRLSENNLYRCQDENCYKESIEKIITLILPAGSKVESIEKSEFPGIYKVYYGDIQPLYVSENGNYFIYGQMFKIEMQTASMTDDGSAFGVEPIVSNLTDLNMLEKRLSFMQEIKQSELISFESDDQKHEITVFTDVDCAYCRKLHKEIKQYNDMGITVRYAAFPRSGLGTDVFNKMVGAWCSLDSKKAITNLKNGKNPSLDFCDSQPVAKHYAIGKKIGITGTPAIVTEEGELLPGYYSAEDLLKKLKG</sequence>
<dbReference type="GO" id="GO:0042597">
    <property type="term" value="C:periplasmic space"/>
    <property type="evidence" value="ECO:0007669"/>
    <property type="project" value="UniProtKB-SubCell"/>
</dbReference>
<evidence type="ECO:0000256" key="3">
    <source>
        <dbReference type="ARBA" id="ARBA00022729"/>
    </source>
</evidence>
<dbReference type="PANTHER" id="PTHR35272:SF3">
    <property type="entry name" value="THIOL:DISULFIDE INTERCHANGE PROTEIN DSBC"/>
    <property type="match status" value="1"/>
</dbReference>
<organism evidence="10 11">
    <name type="scientific">SAR86 cluster bacterium</name>
    <dbReference type="NCBI Taxonomy" id="2030880"/>
    <lineage>
        <taxon>Bacteria</taxon>
        <taxon>Pseudomonadati</taxon>
        <taxon>Pseudomonadota</taxon>
        <taxon>Gammaproteobacteria</taxon>
        <taxon>SAR86 cluster</taxon>
    </lineage>
</organism>
<evidence type="ECO:0000259" key="8">
    <source>
        <dbReference type="Pfam" id="PF10411"/>
    </source>
</evidence>
<dbReference type="Gene3D" id="3.40.30.10">
    <property type="entry name" value="Glutaredoxin"/>
    <property type="match status" value="1"/>
</dbReference>
<evidence type="ECO:0000313" key="10">
    <source>
        <dbReference type="EMBL" id="RZO25549.1"/>
    </source>
</evidence>
<dbReference type="Gene3D" id="3.10.450.70">
    <property type="entry name" value="Disulphide bond isomerase, DsbC/G, N-terminal"/>
    <property type="match status" value="1"/>
</dbReference>
<dbReference type="InterPro" id="IPR033954">
    <property type="entry name" value="DiS-bond_Isoase_DsbC/G"/>
</dbReference>
<evidence type="ECO:0000256" key="2">
    <source>
        <dbReference type="ARBA" id="ARBA00009813"/>
    </source>
</evidence>
<dbReference type="InterPro" id="IPR018950">
    <property type="entry name" value="DiS-bond_isomerase_DsbC/G_N"/>
</dbReference>
<name>A0A520MWJ1_9GAMM</name>
<feature type="domain" description="Disulphide bond isomerase DsbC/G N-terminal" evidence="8">
    <location>
        <begin position="40"/>
        <end position="97"/>
    </location>
</feature>
<dbReference type="AlphaFoldDB" id="A0A520MWJ1"/>
<dbReference type="InterPro" id="IPR036249">
    <property type="entry name" value="Thioredoxin-like_sf"/>
</dbReference>
<evidence type="ECO:0000313" key="11">
    <source>
        <dbReference type="Proteomes" id="UP000319384"/>
    </source>
</evidence>
<dbReference type="InterPro" id="IPR009094">
    <property type="entry name" value="DiS-bond_isomerase_DsbC/G_N_sf"/>
</dbReference>
<dbReference type="Proteomes" id="UP000319384">
    <property type="component" value="Unassembled WGS sequence"/>
</dbReference>
<keyword evidence="3 7" id="KW-0732">Signal</keyword>
<evidence type="ECO:0000256" key="5">
    <source>
        <dbReference type="ARBA" id="ARBA00023157"/>
    </source>
</evidence>
<comment type="similarity">
    <text evidence="2 7">Belongs to the thioredoxin family. DsbC subfamily.</text>
</comment>
<dbReference type="Pfam" id="PF13098">
    <property type="entry name" value="Thioredoxin_2"/>
    <property type="match status" value="1"/>
</dbReference>
<proteinExistence type="inferred from homology"/>
<keyword evidence="4 7" id="KW-0574">Periplasm</keyword>